<dbReference type="SMART" id="SM00387">
    <property type="entry name" value="HATPase_c"/>
    <property type="match status" value="1"/>
</dbReference>
<dbReference type="Pfam" id="PF00072">
    <property type="entry name" value="Response_reg"/>
    <property type="match status" value="1"/>
</dbReference>
<dbReference type="SUPFAM" id="SSF55874">
    <property type="entry name" value="ATPase domain of HSP90 chaperone/DNA topoisomerase II/histidine kinase"/>
    <property type="match status" value="1"/>
</dbReference>
<evidence type="ECO:0000313" key="7">
    <source>
        <dbReference type="Proteomes" id="UP000800093"/>
    </source>
</evidence>
<evidence type="ECO:0000259" key="5">
    <source>
        <dbReference type="PROSITE" id="PS50110"/>
    </source>
</evidence>
<proteinExistence type="predicted"/>
<dbReference type="PROSITE" id="PS50110">
    <property type="entry name" value="RESPONSE_REGULATORY"/>
    <property type="match status" value="1"/>
</dbReference>
<feature type="compositionally biased region" description="Polar residues" evidence="3">
    <location>
        <begin position="415"/>
        <end position="429"/>
    </location>
</feature>
<dbReference type="FunFam" id="1.10.287.130:FF:000023">
    <property type="entry name" value="Sensor histidine kinase/response regulator, putative"/>
    <property type="match status" value="1"/>
</dbReference>
<feature type="region of interest" description="Disordered" evidence="3">
    <location>
        <begin position="408"/>
        <end position="438"/>
    </location>
</feature>
<gene>
    <name evidence="6" type="ORF">CC78DRAFT_467373</name>
</gene>
<feature type="compositionally biased region" description="Low complexity" evidence="3">
    <location>
        <begin position="274"/>
        <end position="287"/>
    </location>
</feature>
<dbReference type="InterPro" id="IPR003594">
    <property type="entry name" value="HATPase_dom"/>
</dbReference>
<feature type="modified residue" description="4-aspartylphosphate" evidence="2">
    <location>
        <position position="1067"/>
    </location>
</feature>
<feature type="region of interest" description="Disordered" evidence="3">
    <location>
        <begin position="980"/>
        <end position="1004"/>
    </location>
</feature>
<name>A0A9P4K817_9PLEO</name>
<dbReference type="AlphaFoldDB" id="A0A9P4K817"/>
<dbReference type="InterPro" id="IPR050956">
    <property type="entry name" value="2C_system_His_kinase"/>
</dbReference>
<organism evidence="6 7">
    <name type="scientific">Lojkania enalia</name>
    <dbReference type="NCBI Taxonomy" id="147567"/>
    <lineage>
        <taxon>Eukaryota</taxon>
        <taxon>Fungi</taxon>
        <taxon>Dikarya</taxon>
        <taxon>Ascomycota</taxon>
        <taxon>Pezizomycotina</taxon>
        <taxon>Dothideomycetes</taxon>
        <taxon>Pleosporomycetidae</taxon>
        <taxon>Pleosporales</taxon>
        <taxon>Pleosporales incertae sedis</taxon>
        <taxon>Lojkania</taxon>
    </lineage>
</organism>
<keyword evidence="1 2" id="KW-0597">Phosphoprotein</keyword>
<sequence length="1149" mass="126329">VPSAPSIQDEGPDSIRSTERRAPIPSDDPALTAFAQLVAFRLNARRALISFFDRRYCYILAESTRAMSMQTGEPHSEADSMYWGTTVFPKEQSICNTTLNLPLNHTPLFLNESDELPILVVNDLSKDDRFKDNSCVCGPPHSRFYAGVPITSPRGHRIGSLCALDERPRDGITSLELSFMKDTANTIMRHLEMTRATEDHRLGGLMVKSLGSFAEGKSSLEEWYHDKWDDALAPGPSPENISVPRQRRPTTSGAGPQRVIVQEQHIVDRKESLESSSTSMKSPTPVVTKSASSTKDEDRLSPEMKGTFTRAARMILEATEVEGVVFFDAKVSSFGGLVDDEIPLEHQVDLLDQDKPAAILGYAVSKGKENVSNPQYSMSESLLRHLLRAYSHGQIFILDDDASPTAHISAEGLSSGPSTPFTETVPSNVSRRSESSRSQDDENYLREVFPFARTLVLYPMWDTHRDRWFAGAIIWSSDPMRVFTSEQELCYLAAFCNSVMAEVARLDTKLADAAKGDFISSISHELRSPLHAIQGSCELLMETSIDAFQQSMAQTIQSCSKTLLDTINHVLDFAKINSLTRGSSILKKKRAQSAKHVIRPGQGHANDIMTLIEDVDLSVLTEEVLETVFAGYNFQKSTTPTFNKASTAPDVSLAVIVDINKSDNYVFRTQPGAWRRVLMNIFGNALKYTPSGYVKVKLQVTPSTDEVAEVRLIISDSGIGMSEHYVNNRLFHSFAQEDPLSQGTGLGLSIVKQIVASLGGDIEVRSEKGHGTKFTVYCPLKRSIMSPGQTDKTLISAVKRTRGKNVRFIGFDEEEGDYFPMKNIKSKNATLLILKALDNIFSDWFGMKAQDQGSEVPPDLFVTTESGAQWLRERYSRNASSISSAPVIVVCPGAASTKSTTAITIPGQIFECIAQPCGPHKLAKALTSCLDRHANQLMAKSSDAELSLSDVRSLTLQENVPVSAYPSQQGPITPVEPQRPPIITSLSAPEFPSSRSGSPNKQEAVDQRVLNSLLADDNAINLRLINTQMTQLGHTNTLATNGLEALKAYKAMNYCGSTNRLDVVLIDINMPEMDGMECTRRIRAYEREEGLPPVTVIAVTGLADRESQEEAHSSGINLFLSKPILKSQLKIVLRGVVTGGERTKSNSNG</sequence>
<dbReference type="SMART" id="SM00448">
    <property type="entry name" value="REC"/>
    <property type="match status" value="1"/>
</dbReference>
<dbReference type="InterPro" id="IPR011006">
    <property type="entry name" value="CheY-like_superfamily"/>
</dbReference>
<dbReference type="Gene3D" id="3.40.50.2300">
    <property type="match status" value="1"/>
</dbReference>
<evidence type="ECO:0000256" key="3">
    <source>
        <dbReference type="SAM" id="MobiDB-lite"/>
    </source>
</evidence>
<dbReference type="InterPro" id="IPR036890">
    <property type="entry name" value="HATPase_C_sf"/>
</dbReference>
<dbReference type="InterPro" id="IPR004358">
    <property type="entry name" value="Sig_transdc_His_kin-like_C"/>
</dbReference>
<comment type="caution">
    <text evidence="6">The sequence shown here is derived from an EMBL/GenBank/DDBJ whole genome shotgun (WGS) entry which is preliminary data.</text>
</comment>
<dbReference type="Gene3D" id="1.10.287.130">
    <property type="match status" value="1"/>
</dbReference>
<dbReference type="PRINTS" id="PR00344">
    <property type="entry name" value="BCTRLSENSOR"/>
</dbReference>
<evidence type="ECO:0000256" key="1">
    <source>
        <dbReference type="ARBA" id="ARBA00022553"/>
    </source>
</evidence>
<dbReference type="SUPFAM" id="SSF47384">
    <property type="entry name" value="Homodimeric domain of signal transducing histidine kinase"/>
    <property type="match status" value="1"/>
</dbReference>
<dbReference type="EMBL" id="ML986637">
    <property type="protein sequence ID" value="KAF2262728.1"/>
    <property type="molecule type" value="Genomic_DNA"/>
</dbReference>
<dbReference type="GO" id="GO:0000155">
    <property type="term" value="F:phosphorelay sensor kinase activity"/>
    <property type="evidence" value="ECO:0007669"/>
    <property type="project" value="InterPro"/>
</dbReference>
<accession>A0A9P4K817</accession>
<dbReference type="InterPro" id="IPR001789">
    <property type="entry name" value="Sig_transdc_resp-reg_receiver"/>
</dbReference>
<dbReference type="CDD" id="cd17546">
    <property type="entry name" value="REC_hyHK_CKI1_RcsC-like"/>
    <property type="match status" value="1"/>
</dbReference>
<dbReference type="PROSITE" id="PS50109">
    <property type="entry name" value="HIS_KIN"/>
    <property type="match status" value="1"/>
</dbReference>
<dbReference type="Gene3D" id="3.30.565.10">
    <property type="entry name" value="Histidine kinase-like ATPase, C-terminal domain"/>
    <property type="match status" value="1"/>
</dbReference>
<feature type="region of interest" description="Disordered" evidence="3">
    <location>
        <begin position="1"/>
        <end position="27"/>
    </location>
</feature>
<dbReference type="PANTHER" id="PTHR43719:SF11">
    <property type="entry name" value="HISTIDINE KINASE_RESPONSE REGULATOR, PUTATIVE-RELATED"/>
    <property type="match status" value="1"/>
</dbReference>
<dbReference type="Proteomes" id="UP000800093">
    <property type="component" value="Unassembled WGS sequence"/>
</dbReference>
<dbReference type="InterPro" id="IPR005467">
    <property type="entry name" value="His_kinase_dom"/>
</dbReference>
<dbReference type="SMART" id="SM00388">
    <property type="entry name" value="HisKA"/>
    <property type="match status" value="1"/>
</dbReference>
<dbReference type="Pfam" id="PF02518">
    <property type="entry name" value="HATPase_c"/>
    <property type="match status" value="1"/>
</dbReference>
<feature type="region of interest" description="Disordered" evidence="3">
    <location>
        <begin position="269"/>
        <end position="302"/>
    </location>
</feature>
<dbReference type="SUPFAM" id="SSF55781">
    <property type="entry name" value="GAF domain-like"/>
    <property type="match status" value="1"/>
</dbReference>
<evidence type="ECO:0000259" key="4">
    <source>
        <dbReference type="PROSITE" id="PS50109"/>
    </source>
</evidence>
<evidence type="ECO:0000256" key="2">
    <source>
        <dbReference type="PROSITE-ProRule" id="PRU00169"/>
    </source>
</evidence>
<dbReference type="PANTHER" id="PTHR43719">
    <property type="entry name" value="TWO-COMPONENT HISTIDINE KINASE"/>
    <property type="match status" value="1"/>
</dbReference>
<dbReference type="CDD" id="cd00082">
    <property type="entry name" value="HisKA"/>
    <property type="match status" value="1"/>
</dbReference>
<dbReference type="InterPro" id="IPR003661">
    <property type="entry name" value="HisK_dim/P_dom"/>
</dbReference>
<feature type="region of interest" description="Disordered" evidence="3">
    <location>
        <begin position="234"/>
        <end position="257"/>
    </location>
</feature>
<dbReference type="OrthoDB" id="303614at2759"/>
<dbReference type="Pfam" id="PF00512">
    <property type="entry name" value="HisKA"/>
    <property type="match status" value="1"/>
</dbReference>
<dbReference type="SUPFAM" id="SSF52172">
    <property type="entry name" value="CheY-like"/>
    <property type="match status" value="1"/>
</dbReference>
<feature type="domain" description="Histidine kinase" evidence="4">
    <location>
        <begin position="521"/>
        <end position="782"/>
    </location>
</feature>
<dbReference type="InterPro" id="IPR036097">
    <property type="entry name" value="HisK_dim/P_sf"/>
</dbReference>
<keyword evidence="7" id="KW-1185">Reference proteome</keyword>
<reference evidence="7" key="1">
    <citation type="journal article" date="2020" name="Stud. Mycol.">
        <title>101 Dothideomycetes genomes: A test case for predicting lifestyles and emergence of pathogens.</title>
        <authorList>
            <person name="Haridas S."/>
            <person name="Albert R."/>
            <person name="Binder M."/>
            <person name="Bloem J."/>
            <person name="LaButti K."/>
            <person name="Salamov A."/>
            <person name="Andreopoulos B."/>
            <person name="Baker S."/>
            <person name="Barry K."/>
            <person name="Bills G."/>
            <person name="Bluhm B."/>
            <person name="Cannon C."/>
            <person name="Castanera R."/>
            <person name="Culley D."/>
            <person name="Daum C."/>
            <person name="Ezra D."/>
            <person name="Gonzalez J."/>
            <person name="Henrissat B."/>
            <person name="Kuo A."/>
            <person name="Liang C."/>
            <person name="Lipzen A."/>
            <person name="Lutzoni F."/>
            <person name="Magnuson J."/>
            <person name="Mondo S."/>
            <person name="Nolan M."/>
            <person name="Ohm R."/>
            <person name="Pangilinan J."/>
            <person name="Park H.-J."/>
            <person name="Ramirez L."/>
            <person name="Alfaro M."/>
            <person name="Sun H."/>
            <person name="Tritt A."/>
            <person name="Yoshinaga Y."/>
            <person name="Zwiers L.-H."/>
            <person name="Turgeon B."/>
            <person name="Goodwin S."/>
            <person name="Spatafora J."/>
            <person name="Crous P."/>
            <person name="Grigoriev I."/>
        </authorList>
    </citation>
    <scope>NUCLEOTIDE SEQUENCE [LARGE SCALE GENOMIC DNA]</scope>
    <source>
        <strain evidence="7">CBS 304.66</strain>
    </source>
</reference>
<feature type="domain" description="Response regulatory" evidence="5">
    <location>
        <begin position="1011"/>
        <end position="1137"/>
    </location>
</feature>
<evidence type="ECO:0000313" key="6">
    <source>
        <dbReference type="EMBL" id="KAF2262728.1"/>
    </source>
</evidence>
<protein>
    <submittedName>
        <fullName evidence="6">Uncharacterized protein</fullName>
    </submittedName>
</protein>
<dbReference type="FunFam" id="3.30.450.40:FF:000083">
    <property type="entry name" value="Sensor histidine kinase/response regulator, putative (AFU_orthologue AFUA_4G00660)"/>
    <property type="match status" value="1"/>
</dbReference>
<feature type="non-terminal residue" evidence="6">
    <location>
        <position position="1"/>
    </location>
</feature>